<feature type="region of interest" description="Disordered" evidence="1">
    <location>
        <begin position="1"/>
        <end position="49"/>
    </location>
</feature>
<feature type="region of interest" description="Disordered" evidence="1">
    <location>
        <begin position="202"/>
        <end position="260"/>
    </location>
</feature>
<dbReference type="EMBL" id="BAABME010009161">
    <property type="protein sequence ID" value="GAA0174645.1"/>
    <property type="molecule type" value="Genomic_DNA"/>
</dbReference>
<organism evidence="3 4">
    <name type="scientific">Lithospermum erythrorhizon</name>
    <name type="common">Purple gromwell</name>
    <name type="synonym">Lithospermum officinale var. erythrorhizon</name>
    <dbReference type="NCBI Taxonomy" id="34254"/>
    <lineage>
        <taxon>Eukaryota</taxon>
        <taxon>Viridiplantae</taxon>
        <taxon>Streptophyta</taxon>
        <taxon>Embryophyta</taxon>
        <taxon>Tracheophyta</taxon>
        <taxon>Spermatophyta</taxon>
        <taxon>Magnoliopsida</taxon>
        <taxon>eudicotyledons</taxon>
        <taxon>Gunneridae</taxon>
        <taxon>Pentapetalae</taxon>
        <taxon>asterids</taxon>
        <taxon>lamiids</taxon>
        <taxon>Boraginales</taxon>
        <taxon>Boraginaceae</taxon>
        <taxon>Boraginoideae</taxon>
        <taxon>Lithospermeae</taxon>
        <taxon>Lithospermum</taxon>
    </lineage>
</organism>
<evidence type="ECO:0000313" key="4">
    <source>
        <dbReference type="Proteomes" id="UP001454036"/>
    </source>
</evidence>
<gene>
    <name evidence="3" type="ORF">LIER_27988</name>
</gene>
<name>A0AAV3RFL6_LITER</name>
<proteinExistence type="predicted"/>
<sequence>MVEEQAAPPPSSAADHPSSDSQNTPQEIINKNTQLPASSSFTSPGEDLQKLYPSLAPGVFLQQHDPEHMNRGPGLYAVSVAPFNGSVAGFPSHTLIPFTYNVPTTPSSSESGAVGQDQGQGGQPQMQQPPGQQRQVVVRRFQIAIQIDVPLILKLAAVIFLFNQDGSRQKLALLIFFALIIYLYQTGALAPLVRWLSRGMQRAAAPPPQPPRPAVRADNPAAGRQGNEDAALADGLAGVGNDNQPPLNNENGAGANEQLGGAEGVQGGNRWWGIVKEVQMIVFGFITSLLPGFHHID</sequence>
<dbReference type="PANTHER" id="PTHR36787">
    <property type="entry name" value="TRANSMEMBRANE PROTEIN"/>
    <property type="match status" value="1"/>
</dbReference>
<feature type="region of interest" description="Disordered" evidence="1">
    <location>
        <begin position="106"/>
        <end position="133"/>
    </location>
</feature>
<dbReference type="Proteomes" id="UP001454036">
    <property type="component" value="Unassembled WGS sequence"/>
</dbReference>
<comment type="caution">
    <text evidence="3">The sequence shown here is derived from an EMBL/GenBank/DDBJ whole genome shotgun (WGS) entry which is preliminary data.</text>
</comment>
<keyword evidence="4" id="KW-1185">Reference proteome</keyword>
<feature type="compositionally biased region" description="Polar residues" evidence="1">
    <location>
        <begin position="241"/>
        <end position="251"/>
    </location>
</feature>
<feature type="compositionally biased region" description="Low complexity" evidence="1">
    <location>
        <begin position="12"/>
        <end position="21"/>
    </location>
</feature>
<protein>
    <submittedName>
        <fullName evidence="3">Uncharacterized protein</fullName>
    </submittedName>
</protein>
<evidence type="ECO:0000256" key="1">
    <source>
        <dbReference type="SAM" id="MobiDB-lite"/>
    </source>
</evidence>
<reference evidence="3 4" key="1">
    <citation type="submission" date="2024-01" db="EMBL/GenBank/DDBJ databases">
        <title>The complete chloroplast genome sequence of Lithospermum erythrorhizon: insights into the phylogenetic relationship among Boraginaceae species and the maternal lineages of purple gromwells.</title>
        <authorList>
            <person name="Okada T."/>
            <person name="Watanabe K."/>
        </authorList>
    </citation>
    <scope>NUCLEOTIDE SEQUENCE [LARGE SCALE GENOMIC DNA]</scope>
</reference>
<keyword evidence="2" id="KW-0472">Membrane</keyword>
<evidence type="ECO:0000256" key="2">
    <source>
        <dbReference type="SAM" id="Phobius"/>
    </source>
</evidence>
<feature type="transmembrane region" description="Helical" evidence="2">
    <location>
        <begin position="143"/>
        <end position="162"/>
    </location>
</feature>
<accession>A0AAV3RFL6</accession>
<feature type="transmembrane region" description="Helical" evidence="2">
    <location>
        <begin position="174"/>
        <end position="193"/>
    </location>
</feature>
<keyword evidence="2" id="KW-0812">Transmembrane</keyword>
<feature type="compositionally biased region" description="Polar residues" evidence="1">
    <location>
        <begin position="22"/>
        <end position="43"/>
    </location>
</feature>
<keyword evidence="2" id="KW-1133">Transmembrane helix</keyword>
<feature type="compositionally biased region" description="Low complexity" evidence="1">
    <location>
        <begin position="123"/>
        <end position="133"/>
    </location>
</feature>
<dbReference type="AlphaFoldDB" id="A0AAV3RFL6"/>
<evidence type="ECO:0000313" key="3">
    <source>
        <dbReference type="EMBL" id="GAA0174645.1"/>
    </source>
</evidence>